<sequence>MPNHKQRYRPIGRDDDISDPWCSVCATDDYLIIEEVEPAEEQDLSGHPLWNISYSCAECESFYGHQTRKPWLGEADDAGWLVAIDAAYIHCGEPMRPFDSAQRPIYDPVLNHDPEDALPHVEVDTLVLRCACGFQIAVPADSYSEGN</sequence>
<organism evidence="1 2">
    <name type="scientific">Crystallibacter crystallopoietes</name>
    <dbReference type="NCBI Taxonomy" id="37928"/>
    <lineage>
        <taxon>Bacteria</taxon>
        <taxon>Bacillati</taxon>
        <taxon>Actinomycetota</taxon>
        <taxon>Actinomycetes</taxon>
        <taxon>Micrococcales</taxon>
        <taxon>Micrococcaceae</taxon>
        <taxon>Crystallibacter</taxon>
    </lineage>
</organism>
<dbReference type="STRING" id="37928.SAMN04489742_0806"/>
<evidence type="ECO:0000313" key="2">
    <source>
        <dbReference type="Proteomes" id="UP000181917"/>
    </source>
</evidence>
<dbReference type="KEGG" id="acry:AC20117_13295"/>
<dbReference type="AlphaFoldDB" id="A0A1H1A9F8"/>
<evidence type="ECO:0000313" key="1">
    <source>
        <dbReference type="EMBL" id="SDQ35946.1"/>
    </source>
</evidence>
<gene>
    <name evidence="1" type="ORF">SAMN04489742_0806</name>
</gene>
<proteinExistence type="predicted"/>
<accession>A0A1H1A9F8</accession>
<reference evidence="1 2" key="1">
    <citation type="submission" date="2016-10" db="EMBL/GenBank/DDBJ databases">
        <authorList>
            <person name="de Groot N.N."/>
        </authorList>
    </citation>
    <scope>NUCLEOTIDE SEQUENCE [LARGE SCALE GENOMIC DNA]</scope>
    <source>
        <strain evidence="1 2">DSM 20117</strain>
    </source>
</reference>
<name>A0A1H1A9F8_9MICC</name>
<keyword evidence="2" id="KW-1185">Reference proteome</keyword>
<protein>
    <submittedName>
        <fullName evidence="1">Uncharacterized protein</fullName>
    </submittedName>
</protein>
<dbReference type="EMBL" id="FNKH01000002">
    <property type="protein sequence ID" value="SDQ35946.1"/>
    <property type="molecule type" value="Genomic_DNA"/>
</dbReference>
<dbReference type="Proteomes" id="UP000181917">
    <property type="component" value="Unassembled WGS sequence"/>
</dbReference>